<dbReference type="InterPro" id="IPR001647">
    <property type="entry name" value="HTH_TetR"/>
</dbReference>
<dbReference type="PANTHER" id="PTHR43479:SF21">
    <property type="entry name" value="TRANSCRIPTIONAL REGULATOR, TETR FAMILY"/>
    <property type="match status" value="1"/>
</dbReference>
<dbReference type="Proteomes" id="UP001493487">
    <property type="component" value="Unassembled WGS sequence"/>
</dbReference>
<proteinExistence type="predicted"/>
<evidence type="ECO:0000256" key="1">
    <source>
        <dbReference type="ARBA" id="ARBA00023125"/>
    </source>
</evidence>
<keyword evidence="5" id="KW-1185">Reference proteome</keyword>
<reference evidence="4 5" key="1">
    <citation type="journal article" date="2023" name="Genome Announc.">
        <title>Pan-Genome Analyses of the Genus Cohnella and Proposal of the Novel Species Cohnella silvisoli sp. nov., Isolated from Forest Soil.</title>
        <authorList>
            <person name="Wang C."/>
            <person name="Mao L."/>
            <person name="Bao G."/>
            <person name="Zhu H."/>
        </authorList>
    </citation>
    <scope>NUCLEOTIDE SEQUENCE [LARGE SCALE GENOMIC DNA]</scope>
    <source>
        <strain evidence="4 5">NL03-T5-1</strain>
    </source>
</reference>
<dbReference type="InterPro" id="IPR036271">
    <property type="entry name" value="Tet_transcr_reg_TetR-rel_C_sf"/>
</dbReference>
<organism evidence="4 5">
    <name type="scientific">Cohnella silvisoli</name>
    <dbReference type="NCBI Taxonomy" id="2873699"/>
    <lineage>
        <taxon>Bacteria</taxon>
        <taxon>Bacillati</taxon>
        <taxon>Bacillota</taxon>
        <taxon>Bacilli</taxon>
        <taxon>Bacillales</taxon>
        <taxon>Paenibacillaceae</taxon>
        <taxon>Cohnella</taxon>
    </lineage>
</organism>
<dbReference type="PANTHER" id="PTHR43479">
    <property type="entry name" value="ACREF/ENVCD OPERON REPRESSOR-RELATED"/>
    <property type="match status" value="1"/>
</dbReference>
<dbReference type="Gene3D" id="1.10.357.10">
    <property type="entry name" value="Tetracycline Repressor, domain 2"/>
    <property type="match status" value="1"/>
</dbReference>
<sequence>MKTTLNMLRTSDPKRIRIADISKMANVSQVTIYNYFGSKEALLRDVFKNYFDKATRDFEEYMNEGHSLKEKIEHIIFLEKETYRDFPPGLIKELLIEDDELTRYIDEQYKLRAIPLTIRIIEEGKASGEISEDVTTENVLAFIQLFMNQYEAVLEMAKQSADMDKFLQGMVHMFFYGVCGKS</sequence>
<evidence type="ECO:0000256" key="2">
    <source>
        <dbReference type="PROSITE-ProRule" id="PRU00335"/>
    </source>
</evidence>
<dbReference type="Pfam" id="PF00440">
    <property type="entry name" value="TetR_N"/>
    <property type="match status" value="1"/>
</dbReference>
<comment type="caution">
    <text evidence="4">The sequence shown here is derived from an EMBL/GenBank/DDBJ whole genome shotgun (WGS) entry which is preliminary data.</text>
</comment>
<dbReference type="Gene3D" id="1.10.10.60">
    <property type="entry name" value="Homeodomain-like"/>
    <property type="match status" value="1"/>
</dbReference>
<feature type="DNA-binding region" description="H-T-H motif" evidence="2">
    <location>
        <begin position="17"/>
        <end position="36"/>
    </location>
</feature>
<evidence type="ECO:0000259" key="3">
    <source>
        <dbReference type="PROSITE" id="PS50977"/>
    </source>
</evidence>
<protein>
    <submittedName>
        <fullName evidence="4">TetR/AcrR family transcriptional regulator</fullName>
    </submittedName>
</protein>
<dbReference type="SUPFAM" id="SSF46689">
    <property type="entry name" value="Homeodomain-like"/>
    <property type="match status" value="1"/>
</dbReference>
<dbReference type="PROSITE" id="PS50977">
    <property type="entry name" value="HTH_TETR_2"/>
    <property type="match status" value="1"/>
</dbReference>
<gene>
    <name evidence="4" type="ORF">QJS35_23760</name>
</gene>
<evidence type="ECO:0000313" key="4">
    <source>
        <dbReference type="EMBL" id="MEQ4485406.1"/>
    </source>
</evidence>
<dbReference type="RefSeq" id="WP_232187722.1">
    <property type="nucleotide sequence ID" value="NZ_JAIOAP010000014.1"/>
</dbReference>
<dbReference type="InterPro" id="IPR009057">
    <property type="entry name" value="Homeodomain-like_sf"/>
</dbReference>
<name>A0ABV1KZD3_9BACL</name>
<dbReference type="EMBL" id="JASKHM010000015">
    <property type="protein sequence ID" value="MEQ4485406.1"/>
    <property type="molecule type" value="Genomic_DNA"/>
</dbReference>
<dbReference type="SUPFAM" id="SSF48498">
    <property type="entry name" value="Tetracyclin repressor-like, C-terminal domain"/>
    <property type="match status" value="1"/>
</dbReference>
<accession>A0ABV1KZD3</accession>
<dbReference type="InterPro" id="IPR050624">
    <property type="entry name" value="HTH-type_Tx_Regulator"/>
</dbReference>
<keyword evidence="1 2" id="KW-0238">DNA-binding</keyword>
<evidence type="ECO:0000313" key="5">
    <source>
        <dbReference type="Proteomes" id="UP001493487"/>
    </source>
</evidence>
<feature type="domain" description="HTH tetR-type" evidence="3">
    <location>
        <begin position="1"/>
        <end position="54"/>
    </location>
</feature>